<name>A0A804NQU7_MAIZE</name>
<evidence type="ECO:0000313" key="2">
    <source>
        <dbReference type="EnsemblPlants" id="Zm00001eb179070_P001"/>
    </source>
</evidence>
<keyword evidence="3" id="KW-1185">Reference proteome</keyword>
<organism evidence="2 3">
    <name type="scientific">Zea mays</name>
    <name type="common">Maize</name>
    <dbReference type="NCBI Taxonomy" id="4577"/>
    <lineage>
        <taxon>Eukaryota</taxon>
        <taxon>Viridiplantae</taxon>
        <taxon>Streptophyta</taxon>
        <taxon>Embryophyta</taxon>
        <taxon>Tracheophyta</taxon>
        <taxon>Spermatophyta</taxon>
        <taxon>Magnoliopsida</taxon>
        <taxon>Liliopsida</taxon>
        <taxon>Poales</taxon>
        <taxon>Poaceae</taxon>
        <taxon>PACMAD clade</taxon>
        <taxon>Panicoideae</taxon>
        <taxon>Andropogonodae</taxon>
        <taxon>Andropogoneae</taxon>
        <taxon>Tripsacinae</taxon>
        <taxon>Zea</taxon>
    </lineage>
</organism>
<feature type="region of interest" description="Disordered" evidence="1">
    <location>
        <begin position="269"/>
        <end position="303"/>
    </location>
</feature>
<proteinExistence type="predicted"/>
<feature type="region of interest" description="Disordered" evidence="1">
    <location>
        <begin position="214"/>
        <end position="256"/>
    </location>
</feature>
<feature type="compositionally biased region" description="Basic and acidic residues" evidence="1">
    <location>
        <begin position="281"/>
        <end position="303"/>
    </location>
</feature>
<sequence length="303" mass="32696">MDRFVRAENDRQSVNVSVTYGIDGGYGHNNGEEKQKMALAGDGLTHPAQCHDHGVRVHVRLRLLQREHHGDHALLLVAVAVAVQPPPLRVDEPLQEGVPPADNVPDLVPHPEHVEPPQERQVVPQVGGAEVGQDLVDDPPELVRLGRHGVVRVVGARRLGLRDGLHEHAEGELEQTGLELDAPRRLGRAPHPAQHGAHLGRDDGAHARHAVRGEEAHGGHAPEVAPVGPVAGHGQRGAAEGGQRLRGQPGAVGERHVVLREARLGALRRRHHHGGAGAQAQREHGAVARREAGQRRVERALRR</sequence>
<dbReference type="Proteomes" id="UP000007305">
    <property type="component" value="Chromosome 4"/>
</dbReference>
<evidence type="ECO:0000313" key="3">
    <source>
        <dbReference type="Proteomes" id="UP000007305"/>
    </source>
</evidence>
<protein>
    <submittedName>
        <fullName evidence="2">Uncharacterized protein</fullName>
    </submittedName>
</protein>
<dbReference type="EnsemblPlants" id="Zm00001eb179070_T001">
    <property type="protein sequence ID" value="Zm00001eb179070_P001"/>
    <property type="gene ID" value="Zm00001eb179070"/>
</dbReference>
<dbReference type="AlphaFoldDB" id="A0A804NQU7"/>
<dbReference type="Gramene" id="Zm00001eb179070_T001">
    <property type="protein sequence ID" value="Zm00001eb179070_P001"/>
    <property type="gene ID" value="Zm00001eb179070"/>
</dbReference>
<evidence type="ECO:0000256" key="1">
    <source>
        <dbReference type="SAM" id="MobiDB-lite"/>
    </source>
</evidence>
<reference evidence="2" key="3">
    <citation type="submission" date="2021-05" db="UniProtKB">
        <authorList>
            <consortium name="EnsemblPlants"/>
        </authorList>
    </citation>
    <scope>IDENTIFICATION</scope>
    <source>
        <strain evidence="2">cv. B73</strain>
    </source>
</reference>
<reference evidence="2" key="2">
    <citation type="submission" date="2019-07" db="EMBL/GenBank/DDBJ databases">
        <authorList>
            <person name="Seetharam A."/>
            <person name="Woodhouse M."/>
            <person name="Cannon E."/>
        </authorList>
    </citation>
    <scope>NUCLEOTIDE SEQUENCE [LARGE SCALE GENOMIC DNA]</scope>
    <source>
        <strain evidence="2">cv. B73</strain>
    </source>
</reference>
<feature type="region of interest" description="Disordered" evidence="1">
    <location>
        <begin position="185"/>
        <end position="204"/>
    </location>
</feature>
<reference evidence="3" key="1">
    <citation type="journal article" date="2009" name="Science">
        <title>The B73 maize genome: complexity, diversity, and dynamics.</title>
        <authorList>
            <person name="Schnable P.S."/>
            <person name="Ware D."/>
            <person name="Fulton R.S."/>
            <person name="Stein J.C."/>
            <person name="Wei F."/>
            <person name="Pasternak S."/>
            <person name="Liang C."/>
            <person name="Zhang J."/>
            <person name="Fulton L."/>
            <person name="Graves T.A."/>
            <person name="Minx P."/>
            <person name="Reily A.D."/>
            <person name="Courtney L."/>
            <person name="Kruchowski S.S."/>
            <person name="Tomlinson C."/>
            <person name="Strong C."/>
            <person name="Delehaunty K."/>
            <person name="Fronick C."/>
            <person name="Courtney B."/>
            <person name="Rock S.M."/>
            <person name="Belter E."/>
            <person name="Du F."/>
            <person name="Kim K."/>
            <person name="Abbott R.M."/>
            <person name="Cotton M."/>
            <person name="Levy A."/>
            <person name="Marchetto P."/>
            <person name="Ochoa K."/>
            <person name="Jackson S.M."/>
            <person name="Gillam B."/>
            <person name="Chen W."/>
            <person name="Yan L."/>
            <person name="Higginbotham J."/>
            <person name="Cardenas M."/>
            <person name="Waligorski J."/>
            <person name="Applebaum E."/>
            <person name="Phelps L."/>
            <person name="Falcone J."/>
            <person name="Kanchi K."/>
            <person name="Thane T."/>
            <person name="Scimone A."/>
            <person name="Thane N."/>
            <person name="Henke J."/>
            <person name="Wang T."/>
            <person name="Ruppert J."/>
            <person name="Shah N."/>
            <person name="Rotter K."/>
            <person name="Hodges J."/>
            <person name="Ingenthron E."/>
            <person name="Cordes M."/>
            <person name="Kohlberg S."/>
            <person name="Sgro J."/>
            <person name="Delgado B."/>
            <person name="Mead K."/>
            <person name="Chinwalla A."/>
            <person name="Leonard S."/>
            <person name="Crouse K."/>
            <person name="Collura K."/>
            <person name="Kudrna D."/>
            <person name="Currie J."/>
            <person name="He R."/>
            <person name="Angelova A."/>
            <person name="Rajasekar S."/>
            <person name="Mueller T."/>
            <person name="Lomeli R."/>
            <person name="Scara G."/>
            <person name="Ko A."/>
            <person name="Delaney K."/>
            <person name="Wissotski M."/>
            <person name="Lopez G."/>
            <person name="Campos D."/>
            <person name="Braidotti M."/>
            <person name="Ashley E."/>
            <person name="Golser W."/>
            <person name="Kim H."/>
            <person name="Lee S."/>
            <person name="Lin J."/>
            <person name="Dujmic Z."/>
            <person name="Kim W."/>
            <person name="Talag J."/>
            <person name="Zuccolo A."/>
            <person name="Fan C."/>
            <person name="Sebastian A."/>
            <person name="Kramer M."/>
            <person name="Spiegel L."/>
            <person name="Nascimento L."/>
            <person name="Zutavern T."/>
            <person name="Miller B."/>
            <person name="Ambroise C."/>
            <person name="Muller S."/>
            <person name="Spooner W."/>
            <person name="Narechania A."/>
            <person name="Ren L."/>
            <person name="Wei S."/>
            <person name="Kumari S."/>
            <person name="Faga B."/>
            <person name="Levy M.J."/>
            <person name="McMahan L."/>
            <person name="Van Buren P."/>
            <person name="Vaughn M.W."/>
            <person name="Ying K."/>
            <person name="Yeh C.-T."/>
            <person name="Emrich S.J."/>
            <person name="Jia Y."/>
            <person name="Kalyanaraman A."/>
            <person name="Hsia A.-P."/>
            <person name="Barbazuk W.B."/>
            <person name="Baucom R.S."/>
            <person name="Brutnell T.P."/>
            <person name="Carpita N.C."/>
            <person name="Chaparro C."/>
            <person name="Chia J.-M."/>
            <person name="Deragon J.-M."/>
            <person name="Estill J.C."/>
            <person name="Fu Y."/>
            <person name="Jeddeloh J.A."/>
            <person name="Han Y."/>
            <person name="Lee H."/>
            <person name="Li P."/>
            <person name="Lisch D.R."/>
            <person name="Liu S."/>
            <person name="Liu Z."/>
            <person name="Nagel D.H."/>
            <person name="McCann M.C."/>
            <person name="SanMiguel P."/>
            <person name="Myers A.M."/>
            <person name="Nettleton D."/>
            <person name="Nguyen J."/>
            <person name="Penning B.W."/>
            <person name="Ponnala L."/>
            <person name="Schneider K.L."/>
            <person name="Schwartz D.C."/>
            <person name="Sharma A."/>
            <person name="Soderlund C."/>
            <person name="Springer N.M."/>
            <person name="Sun Q."/>
            <person name="Wang H."/>
            <person name="Waterman M."/>
            <person name="Westerman R."/>
            <person name="Wolfgruber T.K."/>
            <person name="Yang L."/>
            <person name="Yu Y."/>
            <person name="Zhang L."/>
            <person name="Zhou S."/>
            <person name="Zhu Q."/>
            <person name="Bennetzen J.L."/>
            <person name="Dawe R.K."/>
            <person name="Jiang J."/>
            <person name="Jiang N."/>
            <person name="Presting G.G."/>
            <person name="Wessler S.R."/>
            <person name="Aluru S."/>
            <person name="Martienssen R.A."/>
            <person name="Clifton S.W."/>
            <person name="McCombie W.R."/>
            <person name="Wing R.A."/>
            <person name="Wilson R.K."/>
        </authorList>
    </citation>
    <scope>NUCLEOTIDE SEQUENCE [LARGE SCALE GENOMIC DNA]</scope>
    <source>
        <strain evidence="3">cv. B73</strain>
    </source>
</reference>
<dbReference type="InParanoid" id="A0A804NQU7"/>
<accession>A0A804NQU7</accession>